<dbReference type="RefSeq" id="WP_069326299.1">
    <property type="nucleotide sequence ID" value="NZ_MDER01000029.1"/>
</dbReference>
<dbReference type="AlphaFoldDB" id="A0A1E3L7R0"/>
<comment type="caution">
    <text evidence="1">The sequence shown here is derived from an EMBL/GenBank/DDBJ whole genome shotgun (WGS) entry which is preliminary data.</text>
</comment>
<proteinExistence type="predicted"/>
<organism evidence="1 2">
    <name type="scientific">Paenibacillus nuruki</name>
    <dbReference type="NCBI Taxonomy" id="1886670"/>
    <lineage>
        <taxon>Bacteria</taxon>
        <taxon>Bacillati</taxon>
        <taxon>Bacillota</taxon>
        <taxon>Bacilli</taxon>
        <taxon>Bacillales</taxon>
        <taxon>Paenibacillaceae</taxon>
        <taxon>Paenibacillus</taxon>
    </lineage>
</organism>
<name>A0A1E3L7R0_9BACL</name>
<evidence type="ECO:0000313" key="1">
    <source>
        <dbReference type="EMBL" id="ODP29684.1"/>
    </source>
</evidence>
<protein>
    <submittedName>
        <fullName evidence="1">Uncharacterized protein</fullName>
    </submittedName>
</protein>
<gene>
    <name evidence="1" type="ORF">PTI45_00838</name>
</gene>
<dbReference type="Proteomes" id="UP000094578">
    <property type="component" value="Unassembled WGS sequence"/>
</dbReference>
<dbReference type="STRING" id="1886670.PTI45_00838"/>
<dbReference type="EMBL" id="MDER01000029">
    <property type="protein sequence ID" value="ODP29684.1"/>
    <property type="molecule type" value="Genomic_DNA"/>
</dbReference>
<evidence type="ECO:0000313" key="2">
    <source>
        <dbReference type="Proteomes" id="UP000094578"/>
    </source>
</evidence>
<accession>A0A1E3L7R0</accession>
<keyword evidence="2" id="KW-1185">Reference proteome</keyword>
<dbReference type="InterPro" id="IPR056510">
    <property type="entry name" value="WapI"/>
</dbReference>
<reference evidence="1 2" key="1">
    <citation type="submission" date="2016-08" db="EMBL/GenBank/DDBJ databases">
        <title>Genome sequencing of Paenibacillus sp. TI45-13ar, isolated from Korean traditional nuruk.</title>
        <authorList>
            <person name="Kim S.-J."/>
        </authorList>
    </citation>
    <scope>NUCLEOTIDE SEQUENCE [LARGE SCALE GENOMIC DNA]</scope>
    <source>
        <strain evidence="1 2">TI45-13ar</strain>
    </source>
</reference>
<sequence length="150" mass="17753">MLWISGNIRFELNILHYDYPPERVECLYDDWLTVQLIAQDENGLQWEASSSCMFAKELQDLRDWFGSIRVQNVVWQTFFFMEPELSFTYIPNGTVEIGISQSFYPKALMEHGRQTVDKSLIMELPEDVLYDLIQQLDNMIVEFPQRSTKQ</sequence>
<dbReference type="Pfam" id="PF24716">
    <property type="entry name" value="WapI"/>
    <property type="match status" value="1"/>
</dbReference>